<organism evidence="3 4">
    <name type="scientific">Parasphingorhabdus flavimaris</name>
    <dbReference type="NCBI Taxonomy" id="266812"/>
    <lineage>
        <taxon>Bacteria</taxon>
        <taxon>Pseudomonadati</taxon>
        <taxon>Pseudomonadota</taxon>
        <taxon>Alphaproteobacteria</taxon>
        <taxon>Sphingomonadales</taxon>
        <taxon>Sphingomonadaceae</taxon>
        <taxon>Parasphingorhabdus</taxon>
    </lineage>
</organism>
<dbReference type="Gene3D" id="1.20.1600.10">
    <property type="entry name" value="Outer membrane efflux proteins (OEP)"/>
    <property type="match status" value="1"/>
</dbReference>
<protein>
    <submittedName>
        <fullName evidence="3">TolC family protein</fullName>
    </submittedName>
</protein>
<proteinExistence type="inferred from homology"/>
<reference evidence="3 4" key="1">
    <citation type="submission" date="2020-06" db="EMBL/GenBank/DDBJ databases">
        <authorList>
            <person name="Kim S.-J."/>
            <person name="Park S.-J."/>
        </authorList>
    </citation>
    <scope>NUCLEOTIDE SEQUENCE [LARGE SCALE GENOMIC DNA]</scope>
    <source>
        <strain evidence="3 4">SW-151</strain>
    </source>
</reference>
<dbReference type="InterPro" id="IPR003423">
    <property type="entry name" value="OMP_efflux"/>
</dbReference>
<dbReference type="Proteomes" id="UP000652427">
    <property type="component" value="Unassembled WGS sequence"/>
</dbReference>
<feature type="coiled-coil region" evidence="2">
    <location>
        <begin position="309"/>
        <end position="336"/>
    </location>
</feature>
<dbReference type="Pfam" id="PF02321">
    <property type="entry name" value="OEP"/>
    <property type="match status" value="2"/>
</dbReference>
<evidence type="ECO:0000256" key="1">
    <source>
        <dbReference type="ARBA" id="ARBA00007613"/>
    </source>
</evidence>
<comment type="similarity">
    <text evidence="1">Belongs to the outer membrane factor (OMF) (TC 1.B.17) family.</text>
</comment>
<evidence type="ECO:0000313" key="3">
    <source>
        <dbReference type="EMBL" id="NVD28347.1"/>
    </source>
</evidence>
<sequence>MIFAASPATAALAEDQSVSLNEALVRAGAESPAVQISQAEIDIARGNQKQASLGPNPEVSVEVENVAGSGVFKGLRSTEYTVSVGQRLELGGKRGARTRAARAQTSLAEVEAAISQAELASSVRLAYTEAVAAQSRLDFATRVVGRNRELSRIARILVETGRDPPLRALRADAALGEAEAALEAARAEEYSARLLLASLWGSQTPPQEVEPVWLSGGDVEFEADLSQSLQIKAAEANRDAASAIVTRERANAVPDLTLSGGARRFEESGDTAFIVGASIAIPFGNRNQGSIQAAEASVRGAEARRALRLVAINREYNIASNQLEATQSRVETLESQTLPQAEEASRLAQLGYQYGKFTLLDVLDAAAARDTAELGLLEAKVARAEAVITLLRLAAR</sequence>
<dbReference type="PANTHER" id="PTHR30203">
    <property type="entry name" value="OUTER MEMBRANE CATION EFFLUX PROTEIN"/>
    <property type="match status" value="1"/>
</dbReference>
<keyword evidence="4" id="KW-1185">Reference proteome</keyword>
<keyword evidence="2" id="KW-0175">Coiled coil</keyword>
<evidence type="ECO:0000256" key="2">
    <source>
        <dbReference type="SAM" id="Coils"/>
    </source>
</evidence>
<evidence type="ECO:0000313" key="4">
    <source>
        <dbReference type="Proteomes" id="UP000652427"/>
    </source>
</evidence>
<dbReference type="InterPro" id="IPR010131">
    <property type="entry name" value="MdtP/NodT-like"/>
</dbReference>
<dbReference type="SUPFAM" id="SSF56954">
    <property type="entry name" value="Outer membrane efflux proteins (OEP)"/>
    <property type="match status" value="1"/>
</dbReference>
<dbReference type="PANTHER" id="PTHR30203:SF24">
    <property type="entry name" value="BLR4935 PROTEIN"/>
    <property type="match status" value="1"/>
</dbReference>
<accession>A0ABX2N3U4</accession>
<gene>
    <name evidence="3" type="ORF">HUO14_10585</name>
</gene>
<comment type="caution">
    <text evidence="3">The sequence shown here is derived from an EMBL/GenBank/DDBJ whole genome shotgun (WGS) entry which is preliminary data.</text>
</comment>
<name>A0ABX2N3U4_9SPHN</name>
<dbReference type="EMBL" id="JABWMH010000003">
    <property type="protein sequence ID" value="NVD28347.1"/>
    <property type="molecule type" value="Genomic_DNA"/>
</dbReference>